<dbReference type="PANTHER" id="PTHR43135:SF3">
    <property type="entry name" value="ALPHA-D-RIBOSE 1-METHYLPHOSPHONATE 5-TRIPHOSPHATE DIPHOSPHATASE"/>
    <property type="match status" value="1"/>
</dbReference>
<dbReference type="RefSeq" id="WP_188897998.1">
    <property type="nucleotide sequence ID" value="NZ_BMKS01000001.1"/>
</dbReference>
<accession>A0A8J2Z8B8</accession>
<name>A0A8J2Z8B8_9PROT</name>
<feature type="domain" description="Amidohydrolase 3" evidence="1">
    <location>
        <begin position="183"/>
        <end position="392"/>
    </location>
</feature>
<dbReference type="EMBL" id="BMKS01000001">
    <property type="protein sequence ID" value="GGG19430.1"/>
    <property type="molecule type" value="Genomic_DNA"/>
</dbReference>
<protein>
    <submittedName>
        <fullName evidence="2">Phosphonate metabolism protein PhnM</fullName>
    </submittedName>
</protein>
<dbReference type="NCBIfam" id="NF011983">
    <property type="entry name" value="PRK15446.1-4"/>
    <property type="match status" value="1"/>
</dbReference>
<dbReference type="AlphaFoldDB" id="A0A8J2Z8B8"/>
<sequence>MSPDTLLAALPPATAAAPLLLANARLVLPEAVVHGWVAVADGRILALGEGRAPEAGLDLDGDFLLPGLVELHTDHLESHVQPRPRVRWDLLGAALAYDSQIAAAGITTVFDSLRAGLDEGGGLGGEVHDIAAALDRARRDRLFRAEHLTHIRCEVPAPGVVEAVEQLAAEVPVGLISLMDHTPGQRQFRDMERYYVYAARHGGLRHELEARAEEKKRVAAARIAVNRPALIAFARERGIPLASHDDTTPADVEQSVREGVALAEFPTTVEAAEACRRHGIGVMMGAPNLIRGGSHSGNVSAKALAEAGLLDMLSSDYVPASLLLAAFRLPGLVPAIALPRAVAMVTSAPARATGLHDRGAIAPGLRADLVRVRLCGDVPVVRQVWRAGERVV</sequence>
<dbReference type="Gene3D" id="3.20.20.140">
    <property type="entry name" value="Metal-dependent hydrolases"/>
    <property type="match status" value="1"/>
</dbReference>
<proteinExistence type="predicted"/>
<organism evidence="2 3">
    <name type="scientific">Caldovatus sediminis</name>
    <dbReference type="NCBI Taxonomy" id="2041189"/>
    <lineage>
        <taxon>Bacteria</taxon>
        <taxon>Pseudomonadati</taxon>
        <taxon>Pseudomonadota</taxon>
        <taxon>Alphaproteobacteria</taxon>
        <taxon>Acetobacterales</taxon>
        <taxon>Roseomonadaceae</taxon>
        <taxon>Caldovatus</taxon>
    </lineage>
</organism>
<dbReference type="PIRSF" id="PIRSF038971">
    <property type="entry name" value="PhnM"/>
    <property type="match status" value="1"/>
</dbReference>
<dbReference type="NCBIfam" id="NF011990">
    <property type="entry name" value="PRK15446.2-6"/>
    <property type="match status" value="1"/>
</dbReference>
<comment type="caution">
    <text evidence="2">The sequence shown here is derived from an EMBL/GenBank/DDBJ whole genome shotgun (WGS) entry which is preliminary data.</text>
</comment>
<dbReference type="InterPro" id="IPR032466">
    <property type="entry name" value="Metal_Hydrolase"/>
</dbReference>
<dbReference type="InterPro" id="IPR013108">
    <property type="entry name" value="Amidohydro_3"/>
</dbReference>
<dbReference type="GO" id="GO:0019700">
    <property type="term" value="P:organic phosphonate catabolic process"/>
    <property type="evidence" value="ECO:0007669"/>
    <property type="project" value="InterPro"/>
</dbReference>
<evidence type="ECO:0000313" key="2">
    <source>
        <dbReference type="EMBL" id="GGG19430.1"/>
    </source>
</evidence>
<dbReference type="Pfam" id="PF07969">
    <property type="entry name" value="Amidohydro_3"/>
    <property type="match status" value="1"/>
</dbReference>
<dbReference type="NCBIfam" id="NF011987">
    <property type="entry name" value="PRK15446.2-3"/>
    <property type="match status" value="1"/>
</dbReference>
<dbReference type="PANTHER" id="PTHR43135">
    <property type="entry name" value="ALPHA-D-RIBOSE 1-METHYLPHOSPHONATE 5-TRIPHOSPHATE DIPHOSPHATASE"/>
    <property type="match status" value="1"/>
</dbReference>
<gene>
    <name evidence="2" type="primary">phnM</name>
    <name evidence="2" type="ORF">GCM10010964_04590</name>
</gene>
<dbReference type="SUPFAM" id="SSF51556">
    <property type="entry name" value="Metallo-dependent hydrolases"/>
    <property type="match status" value="1"/>
</dbReference>
<keyword evidence="3" id="KW-1185">Reference proteome</keyword>
<dbReference type="InterPro" id="IPR051781">
    <property type="entry name" value="Metallo-dep_Hydrolase"/>
</dbReference>
<evidence type="ECO:0000259" key="1">
    <source>
        <dbReference type="Pfam" id="PF07969"/>
    </source>
</evidence>
<reference evidence="2 3" key="1">
    <citation type="journal article" date="2014" name="Int. J. Syst. Evol. Microbiol.">
        <title>Complete genome sequence of Corynebacterium casei LMG S-19264T (=DSM 44701T), isolated from a smear-ripened cheese.</title>
        <authorList>
            <consortium name="US DOE Joint Genome Institute (JGI-PGF)"/>
            <person name="Walter F."/>
            <person name="Albersmeier A."/>
            <person name="Kalinowski J."/>
            <person name="Ruckert C."/>
        </authorList>
    </citation>
    <scope>NUCLEOTIDE SEQUENCE [LARGE SCALE GENOMIC DNA]</scope>
    <source>
        <strain evidence="2 3">CGMCC 1.16330</strain>
    </source>
</reference>
<dbReference type="NCBIfam" id="TIGR02318">
    <property type="entry name" value="phosphono_phnM"/>
    <property type="match status" value="1"/>
</dbReference>
<dbReference type="GO" id="GO:0016810">
    <property type="term" value="F:hydrolase activity, acting on carbon-nitrogen (but not peptide) bonds"/>
    <property type="evidence" value="ECO:0007669"/>
    <property type="project" value="InterPro"/>
</dbReference>
<dbReference type="InterPro" id="IPR011059">
    <property type="entry name" value="Metal-dep_hydrolase_composite"/>
</dbReference>
<dbReference type="SUPFAM" id="SSF51338">
    <property type="entry name" value="Composite domain of metallo-dependent hydrolases"/>
    <property type="match status" value="1"/>
</dbReference>
<evidence type="ECO:0000313" key="3">
    <source>
        <dbReference type="Proteomes" id="UP000597507"/>
    </source>
</evidence>
<dbReference type="InterPro" id="IPR012696">
    <property type="entry name" value="PhnM"/>
</dbReference>
<dbReference type="Gene3D" id="2.30.40.10">
    <property type="entry name" value="Urease, subunit C, domain 1"/>
    <property type="match status" value="2"/>
</dbReference>
<dbReference type="Proteomes" id="UP000597507">
    <property type="component" value="Unassembled WGS sequence"/>
</dbReference>
<dbReference type="NCBIfam" id="NF011984">
    <property type="entry name" value="PRK15446.1-5"/>
    <property type="match status" value="1"/>
</dbReference>